<dbReference type="EMBL" id="LJFS01000032">
    <property type="protein sequence ID" value="KPG28935.1"/>
    <property type="molecule type" value="Genomic_DNA"/>
</dbReference>
<dbReference type="KEGG" id="miz:BAB75_10215"/>
<name>A0A7V8LKZ6_9MYCO</name>
<evidence type="ECO:0000313" key="4">
    <source>
        <dbReference type="Proteomes" id="UP000037962"/>
    </source>
</evidence>
<dbReference type="Proteomes" id="UP000037843">
    <property type="component" value="Unassembled WGS sequence"/>
</dbReference>
<comment type="caution">
    <text evidence="1">The sequence shown here is derived from an EMBL/GenBank/DDBJ whole genome shotgun (WGS) entry which is preliminary data.</text>
</comment>
<proteinExistence type="predicted"/>
<sequence length="99" mass="10840">MPDPLSYDAELLFQQANKLLDHVEAHRQDHVGHDADVAELASRWPGVVGSAMEELRTGWDEQHEVTRAQVGEHATWIFEATTKVAGTDEGSAGRFGNGS</sequence>
<dbReference type="SUPFAM" id="SSF140453">
    <property type="entry name" value="EsxAB dimer-like"/>
    <property type="match status" value="1"/>
</dbReference>
<protein>
    <submittedName>
        <fullName evidence="1">Uncharacterized protein</fullName>
    </submittedName>
</protein>
<dbReference type="RefSeq" id="WP_043079874.1">
    <property type="nucleotide sequence ID" value="NZ_CP016189.1"/>
</dbReference>
<gene>
    <name evidence="1" type="ORF">AN908_22935</name>
    <name evidence="2" type="ORF">AN912_21305</name>
</gene>
<reference evidence="3 4" key="1">
    <citation type="submission" date="2015-09" db="EMBL/GenBank/DDBJ databases">
        <title>Genome Sequences of Mycobacterium immunogenum Isolates, Recuperated from a Chloraminated Drinking Water Distribution System Simulator Subjected to Episodes of Nitrification.</title>
        <authorList>
            <person name="Gomez-Alvarez V."/>
            <person name="Revetta R.P."/>
        </authorList>
    </citation>
    <scope>NUCLEOTIDE SEQUENCE [LARGE SCALE GENOMIC DNA]</scope>
    <source>
        <strain evidence="1 3">H008</strain>
        <strain evidence="2 4">H076</strain>
    </source>
</reference>
<organism evidence="1 3">
    <name type="scientific">Mycobacteroides immunogenum</name>
    <dbReference type="NCBI Taxonomy" id="83262"/>
    <lineage>
        <taxon>Bacteria</taxon>
        <taxon>Bacillati</taxon>
        <taxon>Actinomycetota</taxon>
        <taxon>Actinomycetes</taxon>
        <taxon>Mycobacteriales</taxon>
        <taxon>Mycobacteriaceae</taxon>
        <taxon>Mycobacteroides</taxon>
    </lineage>
</organism>
<accession>A0A7V8LKZ6</accession>
<dbReference type="EMBL" id="LJFO01000015">
    <property type="protein sequence ID" value="KPG05294.1"/>
    <property type="molecule type" value="Genomic_DNA"/>
</dbReference>
<dbReference type="OrthoDB" id="4763368at2"/>
<dbReference type="Proteomes" id="UP000037962">
    <property type="component" value="Unassembled WGS sequence"/>
</dbReference>
<keyword evidence="4" id="KW-1185">Reference proteome</keyword>
<dbReference type="InterPro" id="IPR036689">
    <property type="entry name" value="ESAT-6-like_sf"/>
</dbReference>
<dbReference type="AlphaFoldDB" id="A0A7V8LKZ6"/>
<evidence type="ECO:0000313" key="1">
    <source>
        <dbReference type="EMBL" id="KPG05294.1"/>
    </source>
</evidence>
<evidence type="ECO:0000313" key="3">
    <source>
        <dbReference type="Proteomes" id="UP000037843"/>
    </source>
</evidence>
<evidence type="ECO:0000313" key="2">
    <source>
        <dbReference type="EMBL" id="KPG28935.1"/>
    </source>
</evidence>